<gene>
    <name evidence="1" type="ORF">GDO81_001143</name>
</gene>
<dbReference type="AlphaFoldDB" id="A0AAV7D9Z4"/>
<accession>A0AAV7D9Z4</accession>
<evidence type="ECO:0000313" key="1">
    <source>
        <dbReference type="EMBL" id="KAG8594282.1"/>
    </source>
</evidence>
<keyword evidence="2" id="KW-1185">Reference proteome</keyword>
<evidence type="ECO:0008006" key="3">
    <source>
        <dbReference type="Google" id="ProtNLM"/>
    </source>
</evidence>
<proteinExistence type="predicted"/>
<dbReference type="EMBL" id="WNYA01000001">
    <property type="protein sequence ID" value="KAG8594282.1"/>
    <property type="molecule type" value="Genomic_DNA"/>
</dbReference>
<sequence length="97" mass="10892">MCIIKVIAVYSVHCIPFLVHDLCMWGRSGCARFSLTPTAFWCSISSCNISYLWGKRFDAVLGVRKTLLLTRSCEISGCQNTHFSLVRQQNSSVLEVS</sequence>
<dbReference type="Proteomes" id="UP000824782">
    <property type="component" value="Unassembled WGS sequence"/>
</dbReference>
<organism evidence="1 2">
    <name type="scientific">Engystomops pustulosus</name>
    <name type="common">Tungara frog</name>
    <name type="synonym">Physalaemus pustulosus</name>
    <dbReference type="NCBI Taxonomy" id="76066"/>
    <lineage>
        <taxon>Eukaryota</taxon>
        <taxon>Metazoa</taxon>
        <taxon>Chordata</taxon>
        <taxon>Craniata</taxon>
        <taxon>Vertebrata</taxon>
        <taxon>Euteleostomi</taxon>
        <taxon>Amphibia</taxon>
        <taxon>Batrachia</taxon>
        <taxon>Anura</taxon>
        <taxon>Neobatrachia</taxon>
        <taxon>Hyloidea</taxon>
        <taxon>Leptodactylidae</taxon>
        <taxon>Leiuperinae</taxon>
        <taxon>Engystomops</taxon>
    </lineage>
</organism>
<name>A0AAV7D9Z4_ENGPU</name>
<comment type="caution">
    <text evidence="1">The sequence shown here is derived from an EMBL/GenBank/DDBJ whole genome shotgun (WGS) entry which is preliminary data.</text>
</comment>
<reference evidence="1" key="1">
    <citation type="thesis" date="2020" institute="ProQuest LLC" country="789 East Eisenhower Parkway, Ann Arbor, MI, USA">
        <title>Comparative Genomics and Chromosome Evolution.</title>
        <authorList>
            <person name="Mudd A.B."/>
        </authorList>
    </citation>
    <scope>NUCLEOTIDE SEQUENCE</scope>
    <source>
        <strain evidence="1">237g6f4</strain>
        <tissue evidence="1">Blood</tissue>
    </source>
</reference>
<protein>
    <recommendedName>
        <fullName evidence="3">Secreted protein</fullName>
    </recommendedName>
</protein>
<evidence type="ECO:0000313" key="2">
    <source>
        <dbReference type="Proteomes" id="UP000824782"/>
    </source>
</evidence>